<reference evidence="3 4" key="1">
    <citation type="journal article" date="2010" name="Nat. Biotechnol.">
        <title>Genome sequence of the model mushroom Schizophyllum commune.</title>
        <authorList>
            <person name="Ohm R.A."/>
            <person name="de Jong J.F."/>
            <person name="Lugones L.G."/>
            <person name="Aerts A."/>
            <person name="Kothe E."/>
            <person name="Stajich J.E."/>
            <person name="de Vries R.P."/>
            <person name="Record E."/>
            <person name="Levasseur A."/>
            <person name="Baker S.E."/>
            <person name="Bartholomew K.A."/>
            <person name="Coutinho P.M."/>
            <person name="Erdmann S."/>
            <person name="Fowler T.J."/>
            <person name="Gathman A.C."/>
            <person name="Lombard V."/>
            <person name="Henrissat B."/>
            <person name="Knabe N."/>
            <person name="Kuees U."/>
            <person name="Lilly W.W."/>
            <person name="Lindquist E."/>
            <person name="Lucas S."/>
            <person name="Magnuson J.K."/>
            <person name="Piumi F."/>
            <person name="Raudaskoski M."/>
            <person name="Salamov A."/>
            <person name="Schmutz J."/>
            <person name="Schwarze F.W.M.R."/>
            <person name="vanKuyk P.A."/>
            <person name="Horton J.S."/>
            <person name="Grigoriev I.V."/>
            <person name="Woesten H.A.B."/>
        </authorList>
    </citation>
    <scope>NUCLEOTIDE SEQUENCE [LARGE SCALE GENOMIC DNA]</scope>
    <source>
        <strain evidence="4">H4-8 / FGSC 9210</strain>
    </source>
</reference>
<gene>
    <name evidence="3" type="ORF">SCHCODRAFT_85968</name>
</gene>
<evidence type="ECO:0000256" key="1">
    <source>
        <dbReference type="SAM" id="MobiDB-lite"/>
    </source>
</evidence>
<evidence type="ECO:0000313" key="3">
    <source>
        <dbReference type="EMBL" id="EFI93127.1"/>
    </source>
</evidence>
<proteinExistence type="predicted"/>
<dbReference type="HOGENOM" id="CLU_022386_0_0_1"/>
<dbReference type="InParanoid" id="D8QFH0"/>
<dbReference type="Proteomes" id="UP000007431">
    <property type="component" value="Unassembled WGS sequence"/>
</dbReference>
<dbReference type="PROSITE" id="PS50181">
    <property type="entry name" value="FBOX"/>
    <property type="match status" value="1"/>
</dbReference>
<dbReference type="EMBL" id="GL377311">
    <property type="protein sequence ID" value="EFI93127.1"/>
    <property type="molecule type" value="Genomic_DNA"/>
</dbReference>
<protein>
    <submittedName>
        <fullName evidence="3">Expressed protein</fullName>
    </submittedName>
</protein>
<dbReference type="InterPro" id="IPR001810">
    <property type="entry name" value="F-box_dom"/>
</dbReference>
<accession>D8QFH0</accession>
<keyword evidence="4" id="KW-1185">Reference proteome</keyword>
<organism evidence="4">
    <name type="scientific">Schizophyllum commune (strain H4-8 / FGSC 9210)</name>
    <name type="common">Split gill fungus</name>
    <dbReference type="NCBI Taxonomy" id="578458"/>
    <lineage>
        <taxon>Eukaryota</taxon>
        <taxon>Fungi</taxon>
        <taxon>Dikarya</taxon>
        <taxon>Basidiomycota</taxon>
        <taxon>Agaricomycotina</taxon>
        <taxon>Agaricomycetes</taxon>
        <taxon>Agaricomycetidae</taxon>
        <taxon>Agaricales</taxon>
        <taxon>Schizophyllaceae</taxon>
        <taxon>Schizophyllum</taxon>
    </lineage>
</organism>
<dbReference type="AlphaFoldDB" id="D8QFH0"/>
<dbReference type="VEuPathDB" id="FungiDB:SCHCODRAFT_02552756"/>
<dbReference type="SUPFAM" id="SSF52047">
    <property type="entry name" value="RNI-like"/>
    <property type="match status" value="1"/>
</dbReference>
<feature type="region of interest" description="Disordered" evidence="1">
    <location>
        <begin position="275"/>
        <end position="297"/>
    </location>
</feature>
<feature type="compositionally biased region" description="Acidic residues" evidence="1">
    <location>
        <begin position="275"/>
        <end position="294"/>
    </location>
</feature>
<sequence>MRNSRQTSWRPFPIHDLPNEIIDRILTLSIPKELTDPMLGSGEAFRAFLERTGVRDYPRLLNQVCRKWRTMVNNNATLWSYIFVCAVDTDGYGYFPEHYEQPLALSKGKPLSLVCILGNMSISDVLSSPLFASHASRMRMLCIHVLGLEYTDPVFPLFEKIATPALEVLRVYDTQDMDESWGDHREWRGILHCAPRLSELSLSGFRHGLDSFALTHVVEKAGIDWSRLTVLCLPNIPRRAYDLLFIASTNPQLQVFRCTVFGEPELEDCEAEFQDPISDSDDDWSEGDSEEDYTEEGRWEAAARRLRQITRPQRRAAQQAVMGPHVLLNLVELHVAVDHNLEYSYSSWRWSGKIGERWGMASFIGGLTTPALTTLTISARSGLARRGTEDDSDYVSGSEIDAQENRTEPFVLKPLLAALIRRSRCTIRDLSLTRVFISLPDLLSSIKLCHHIRSLHLADPLRFMGSSLLRGLGTHTTRKGHLIARKLRHLVIEHREQSVFAGFPISAVLDMVDARWPRGWGHGSDVAYVEVVHCPGNEYERGVPKEVLRARMRSRLEKAKARKDLQLVITELKQSAAVRKEIASWDRMETYM</sequence>
<name>D8QFH0_SCHCM</name>
<feature type="domain" description="F-box" evidence="2">
    <location>
        <begin position="11"/>
        <end position="82"/>
    </location>
</feature>
<evidence type="ECO:0000259" key="2">
    <source>
        <dbReference type="PROSITE" id="PS50181"/>
    </source>
</evidence>
<evidence type="ECO:0000313" key="4">
    <source>
        <dbReference type="Proteomes" id="UP000007431"/>
    </source>
</evidence>